<protein>
    <submittedName>
        <fullName evidence="1">6-bladed beta-propeller</fullName>
    </submittedName>
</protein>
<dbReference type="SUPFAM" id="SSF50969">
    <property type="entry name" value="YVTN repeat-like/Quinoprotein amine dehydrogenase"/>
    <property type="match status" value="1"/>
</dbReference>
<gene>
    <name evidence="1" type="ORF">M1B79_07960</name>
</gene>
<evidence type="ECO:0000313" key="2">
    <source>
        <dbReference type="Proteomes" id="UP001143192"/>
    </source>
</evidence>
<reference evidence="1" key="2">
    <citation type="submission" date="2022-04" db="EMBL/GenBank/DDBJ databases">
        <authorList>
            <person name="Fokt H."/>
            <person name="Baines J."/>
        </authorList>
    </citation>
    <scope>NUCLEOTIDE SEQUENCE</scope>
    <source>
        <strain evidence="1">KH365_2</strain>
    </source>
</reference>
<dbReference type="EMBL" id="JAMZED010000014">
    <property type="protein sequence ID" value="MCR6504619.1"/>
    <property type="molecule type" value="Genomic_DNA"/>
</dbReference>
<name>A0A9X2NRR5_9BACE</name>
<dbReference type="AlphaFoldDB" id="A0A9X2NRR5"/>
<dbReference type="Proteomes" id="UP001143192">
    <property type="component" value="Unassembled WGS sequence"/>
</dbReference>
<reference evidence="1" key="1">
    <citation type="journal article" date="2022" name="Arch. Microbiol.">
        <title>Bacteroides muris sp. nov. isolated from the cecum of wild-derived house mice.</title>
        <authorList>
            <person name="Fokt H."/>
            <person name="Unni R."/>
            <person name="Repnik U."/>
            <person name="Schmitz R.A."/>
            <person name="Bramkamp M."/>
            <person name="Baines J.F."/>
            <person name="Unterweger D."/>
        </authorList>
    </citation>
    <scope>NUCLEOTIDE SEQUENCE</scope>
    <source>
        <strain evidence="1">KH365_2</strain>
    </source>
</reference>
<dbReference type="InterPro" id="IPR011044">
    <property type="entry name" value="Quino_amine_DH_bsu"/>
</dbReference>
<organism evidence="1 2">
    <name type="scientific">Bacteroides muris</name>
    <name type="common">ex Fokt et al. 2023</name>
    <dbReference type="NCBI Taxonomy" id="2937417"/>
    <lineage>
        <taxon>Bacteria</taxon>
        <taxon>Pseudomonadati</taxon>
        <taxon>Bacteroidota</taxon>
        <taxon>Bacteroidia</taxon>
        <taxon>Bacteroidales</taxon>
        <taxon>Bacteroidaceae</taxon>
        <taxon>Bacteroides</taxon>
    </lineage>
</organism>
<accession>A0A9X2NRR5</accession>
<dbReference type="InterPro" id="IPR011042">
    <property type="entry name" value="6-blade_b-propeller_TolB-like"/>
</dbReference>
<evidence type="ECO:0000313" key="1">
    <source>
        <dbReference type="EMBL" id="MCR6504619.1"/>
    </source>
</evidence>
<proteinExistence type="predicted"/>
<keyword evidence="2" id="KW-1185">Reference proteome</keyword>
<comment type="caution">
    <text evidence="1">The sequence shown here is derived from an EMBL/GenBank/DDBJ whole genome shotgun (WGS) entry which is preliminary data.</text>
</comment>
<dbReference type="Gene3D" id="2.120.10.30">
    <property type="entry name" value="TolB, C-terminal domain"/>
    <property type="match status" value="1"/>
</dbReference>
<sequence>MSISSCCNNPNTSSHFGNCTEIAITPPLALTIEELVADYDTIRLEASDKSLITGILQIHSMNDKLYITDSSLSVIFIFSKQGKYLSKISNQGSGPKEYIRIGSFETDEANNRLLLTDSFSKRLFEYDENGKLLKVIPLSFIPNLIASDKSKRYIHVNSTSKDKNDRKDILNNNIHIINEKGEVTETFLKDATPNRIDIRTACATSYTEDKELLYMPILSNTIFRIHNSEAIPEYSFKNLSGRKTVTAQEKKELYFEYNDNNIEQAEKDGYLISCGSFLSSDSLVFLDLGWNTLLYTYYSKTNNASITINPNNLQGNKGLCETFSAHPKAIEDNSLYISIPVEQAAYVLPLLPTGNKLRFFFENTNENDNPYIISYQLNTKLFSN</sequence>
<dbReference type="Pfam" id="PF17170">
    <property type="entry name" value="DUF5128"/>
    <property type="match status" value="1"/>
</dbReference>